<dbReference type="FunFam" id="3.40.30.10:FF:000010">
    <property type="entry name" value="Glutathione peroxidase"/>
    <property type="match status" value="1"/>
</dbReference>
<accession>A0A543ACP7</accession>
<dbReference type="Pfam" id="PF00255">
    <property type="entry name" value="GSHPx"/>
    <property type="match status" value="1"/>
</dbReference>
<dbReference type="InterPro" id="IPR029759">
    <property type="entry name" value="GPX_AS"/>
</dbReference>
<dbReference type="PRINTS" id="PR01011">
    <property type="entry name" value="GLUTPROXDASE"/>
</dbReference>
<organism evidence="6 7">
    <name type="scientific">Nocardioides albertanoniae</name>
    <dbReference type="NCBI Taxonomy" id="1175486"/>
    <lineage>
        <taxon>Bacteria</taxon>
        <taxon>Bacillati</taxon>
        <taxon>Actinomycetota</taxon>
        <taxon>Actinomycetes</taxon>
        <taxon>Propionibacteriales</taxon>
        <taxon>Nocardioidaceae</taxon>
        <taxon>Nocardioides</taxon>
    </lineage>
</organism>
<dbReference type="InterPro" id="IPR000889">
    <property type="entry name" value="Glutathione_peroxidase"/>
</dbReference>
<dbReference type="GO" id="GO:0034599">
    <property type="term" value="P:cellular response to oxidative stress"/>
    <property type="evidence" value="ECO:0007669"/>
    <property type="project" value="TreeGrafter"/>
</dbReference>
<dbReference type="CDD" id="cd00340">
    <property type="entry name" value="GSH_Peroxidase"/>
    <property type="match status" value="1"/>
</dbReference>
<dbReference type="RefSeq" id="WP_141782137.1">
    <property type="nucleotide sequence ID" value="NZ_VFOV01000001.1"/>
</dbReference>
<dbReference type="SUPFAM" id="SSF52833">
    <property type="entry name" value="Thioredoxin-like"/>
    <property type="match status" value="1"/>
</dbReference>
<keyword evidence="2 5" id="KW-0575">Peroxidase</keyword>
<dbReference type="PANTHER" id="PTHR11592:SF78">
    <property type="entry name" value="GLUTATHIONE PEROXIDASE"/>
    <property type="match status" value="1"/>
</dbReference>
<name>A0A543ACP7_9ACTN</name>
<dbReference type="PIRSF" id="PIRSF000303">
    <property type="entry name" value="Glutathion_perox"/>
    <property type="match status" value="1"/>
</dbReference>
<gene>
    <name evidence="6" type="ORF">FB381_4292</name>
</gene>
<evidence type="ECO:0000256" key="4">
    <source>
        <dbReference type="PIRSR" id="PIRSR000303-1"/>
    </source>
</evidence>
<evidence type="ECO:0000313" key="7">
    <source>
        <dbReference type="Proteomes" id="UP000320209"/>
    </source>
</evidence>
<dbReference type="EMBL" id="VFOV01000001">
    <property type="protein sequence ID" value="TQL70362.1"/>
    <property type="molecule type" value="Genomic_DNA"/>
</dbReference>
<dbReference type="InterPro" id="IPR036249">
    <property type="entry name" value="Thioredoxin-like_sf"/>
</dbReference>
<dbReference type="Proteomes" id="UP000320209">
    <property type="component" value="Unassembled WGS sequence"/>
</dbReference>
<dbReference type="Gene3D" id="3.40.30.10">
    <property type="entry name" value="Glutaredoxin"/>
    <property type="match status" value="1"/>
</dbReference>
<comment type="similarity">
    <text evidence="1 5">Belongs to the glutathione peroxidase family.</text>
</comment>
<dbReference type="PANTHER" id="PTHR11592">
    <property type="entry name" value="GLUTATHIONE PEROXIDASE"/>
    <property type="match status" value="1"/>
</dbReference>
<dbReference type="OrthoDB" id="9785502at2"/>
<evidence type="ECO:0000256" key="2">
    <source>
        <dbReference type="ARBA" id="ARBA00022559"/>
    </source>
</evidence>
<feature type="active site" evidence="4">
    <location>
        <position position="36"/>
    </location>
</feature>
<evidence type="ECO:0000256" key="1">
    <source>
        <dbReference type="ARBA" id="ARBA00006926"/>
    </source>
</evidence>
<keyword evidence="3 5" id="KW-0560">Oxidoreductase</keyword>
<evidence type="ECO:0000313" key="6">
    <source>
        <dbReference type="EMBL" id="TQL70362.1"/>
    </source>
</evidence>
<comment type="caution">
    <text evidence="6">The sequence shown here is derived from an EMBL/GenBank/DDBJ whole genome shotgun (WGS) entry which is preliminary data.</text>
</comment>
<dbReference type="PROSITE" id="PS51355">
    <property type="entry name" value="GLUTATHIONE_PEROXID_3"/>
    <property type="match status" value="1"/>
</dbReference>
<dbReference type="PROSITE" id="PS00460">
    <property type="entry name" value="GLUTATHIONE_PEROXID_1"/>
    <property type="match status" value="1"/>
</dbReference>
<sequence>MTTTHDFDATAADGSTVPLGDYQGKLLLIVNVASKCGLTPQYEGLEALYRATKDQGVEVLGFPTNQFLGQEPGSDDEIQDFCKTNYDVTFPVLAKVDVNGEHAEPLYEFLRAEAPGDWGPHLGPFYEHVKDLTPGTEPGDIKWNFTKFLIGRDGEVIKRYEPPVTPEEIREDLAQYL</sequence>
<dbReference type="AlphaFoldDB" id="A0A543ACP7"/>
<dbReference type="GO" id="GO:0004601">
    <property type="term" value="F:peroxidase activity"/>
    <property type="evidence" value="ECO:0007669"/>
    <property type="project" value="UniProtKB-KW"/>
</dbReference>
<evidence type="ECO:0000256" key="5">
    <source>
        <dbReference type="RuleBase" id="RU000499"/>
    </source>
</evidence>
<proteinExistence type="inferred from homology"/>
<keyword evidence="7" id="KW-1185">Reference proteome</keyword>
<protein>
    <recommendedName>
        <fullName evidence="5">Glutathione peroxidase</fullName>
    </recommendedName>
</protein>
<evidence type="ECO:0000256" key="3">
    <source>
        <dbReference type="ARBA" id="ARBA00023002"/>
    </source>
</evidence>
<reference evidence="6 7" key="1">
    <citation type="submission" date="2019-06" db="EMBL/GenBank/DDBJ databases">
        <title>Sequencing the genomes of 1000 actinobacteria strains.</title>
        <authorList>
            <person name="Klenk H.-P."/>
        </authorList>
    </citation>
    <scope>NUCLEOTIDE SEQUENCE [LARGE SCALE GENOMIC DNA]</scope>
    <source>
        <strain evidence="6 7">DSM 25218</strain>
    </source>
</reference>